<proteinExistence type="predicted"/>
<evidence type="ECO:0000256" key="1">
    <source>
        <dbReference type="SAM" id="MobiDB-lite"/>
    </source>
</evidence>
<dbReference type="Proteomes" id="UP000198531">
    <property type="component" value="Unassembled WGS sequence"/>
</dbReference>
<feature type="region of interest" description="Disordered" evidence="1">
    <location>
        <begin position="1"/>
        <end position="21"/>
    </location>
</feature>
<dbReference type="EMBL" id="FOYT01000002">
    <property type="protein sequence ID" value="SFR55572.1"/>
    <property type="molecule type" value="Genomic_DNA"/>
</dbReference>
<dbReference type="InterPro" id="IPR006311">
    <property type="entry name" value="TAT_signal"/>
</dbReference>
<sequence length="147" mass="15430">MANFSVADRDRPAVRDAPSTRRSLLRTATAATVAGLSGCSALGGGGADAVDLYLFNETGAELRVTLHYLDCEQVGREQHSIGVEAGTHAYSANEVVANSGACALEVTTGDGPADTYEWNVGRETLVVTVKPDAVAFDLRAPTYTPDR</sequence>
<evidence type="ECO:0000313" key="2">
    <source>
        <dbReference type="EMBL" id="SFR55572.1"/>
    </source>
</evidence>
<evidence type="ECO:0000313" key="3">
    <source>
        <dbReference type="Proteomes" id="UP000198531"/>
    </source>
</evidence>
<protein>
    <submittedName>
        <fullName evidence="2">Uncharacterized protein</fullName>
    </submittedName>
</protein>
<dbReference type="STRING" id="553469.SAMN04487947_2227"/>
<reference evidence="3" key="1">
    <citation type="submission" date="2016-10" db="EMBL/GenBank/DDBJ databases">
        <authorList>
            <person name="Varghese N."/>
            <person name="Submissions S."/>
        </authorList>
    </citation>
    <scope>NUCLEOTIDE SEQUENCE [LARGE SCALE GENOMIC DNA]</scope>
    <source>
        <strain evidence="3">CGMCC 1.7736</strain>
    </source>
</reference>
<gene>
    <name evidence="2" type="ORF">SAMN04487947_2227</name>
</gene>
<keyword evidence="3" id="KW-1185">Reference proteome</keyword>
<organism evidence="2 3">
    <name type="scientific">Halogeometricum rufum</name>
    <dbReference type="NCBI Taxonomy" id="553469"/>
    <lineage>
        <taxon>Archaea</taxon>
        <taxon>Methanobacteriati</taxon>
        <taxon>Methanobacteriota</taxon>
        <taxon>Stenosarchaea group</taxon>
        <taxon>Halobacteria</taxon>
        <taxon>Halobacteriales</taxon>
        <taxon>Haloferacaceae</taxon>
        <taxon>Halogeometricum</taxon>
    </lineage>
</organism>
<dbReference type="PROSITE" id="PS51318">
    <property type="entry name" value="TAT"/>
    <property type="match status" value="1"/>
</dbReference>
<name>A0A1I6HMA4_9EURY</name>
<dbReference type="AlphaFoldDB" id="A0A1I6HMA4"/>
<accession>A0A1I6HMA4</accession>